<dbReference type="InterPro" id="IPR029058">
    <property type="entry name" value="AB_hydrolase_fold"/>
</dbReference>
<evidence type="ECO:0000313" key="2">
    <source>
        <dbReference type="Proteomes" id="UP000481327"/>
    </source>
</evidence>
<dbReference type="RefSeq" id="WP_152576247.1">
    <property type="nucleotide sequence ID" value="NZ_JAATJI010000001.1"/>
</dbReference>
<dbReference type="Gene3D" id="2.60.200.60">
    <property type="match status" value="2"/>
</dbReference>
<evidence type="ECO:0000313" key="1">
    <source>
        <dbReference type="EMBL" id="MQT15778.1"/>
    </source>
</evidence>
<name>A0A7C9GSH6_9SPHN</name>
<proteinExistence type="predicted"/>
<dbReference type="EMBL" id="WIOL01000001">
    <property type="protein sequence ID" value="MQT15778.1"/>
    <property type="molecule type" value="Genomic_DNA"/>
</dbReference>
<dbReference type="CDD" id="cd14738">
    <property type="entry name" value="PAAR_2"/>
    <property type="match status" value="1"/>
</dbReference>
<keyword evidence="2" id="KW-1185">Reference proteome</keyword>
<dbReference type="SUPFAM" id="SSF53474">
    <property type="entry name" value="alpha/beta-Hydrolases"/>
    <property type="match status" value="1"/>
</dbReference>
<protein>
    <submittedName>
        <fullName evidence="1">DUF2974 domain-containing protein</fullName>
    </submittedName>
</protein>
<dbReference type="Proteomes" id="UP000481327">
    <property type="component" value="Unassembled WGS sequence"/>
</dbReference>
<accession>A0A7C9GSH6</accession>
<dbReference type="InterPro" id="IPR008727">
    <property type="entry name" value="PAAR_motif"/>
</dbReference>
<dbReference type="AlphaFoldDB" id="A0A7C9GSH6"/>
<dbReference type="Gene3D" id="3.40.50.1820">
    <property type="entry name" value="alpha/beta hydrolase"/>
    <property type="match status" value="1"/>
</dbReference>
<comment type="caution">
    <text evidence="1">The sequence shown here is derived from an EMBL/GenBank/DDBJ whole genome shotgun (WGS) entry which is preliminary data.</text>
</comment>
<sequence>MGKPAARVTDLHVCPMVTGVVPHVGGPILPPAMPTVLTGSLPQARMGDMCVCVGPVDTIIMGSPTVLVGGKMAARIGDPTSHGGVITLGMFTVLIGEAAGGGGGGGGGASAGGGPAGGAGGALAAMAAGLGAAGVAPPVVAPPSSACMELAVASDRAMLAEHTYGRSGALPPGYRQVDEPAELAMLGLRPQDLAPAGSTFKAEVFVQDSAAGPAYTVAFRGTAESADWIANAQQGVGMKSDHYDRAINIGRLVSEASDGPVAFTGHSLGGGLASAAAAATGRPATTFNAAGLSARTVGKYPAVAAPVTSYNVPGELLSAVQDNRALVLTGLQALAGAVHPSLGGLVGGWILGRELGDSPILPQAYGERRTLPLAPPAGKTTLQQMNPVDRHGMDWVTEGIKADQRDQGC</sequence>
<dbReference type="Pfam" id="PF05488">
    <property type="entry name" value="PAAR_motif"/>
    <property type="match status" value="1"/>
</dbReference>
<dbReference type="OrthoDB" id="7560402at2"/>
<organism evidence="1 2">
    <name type="scientific">Sandarakinorhabdus fusca</name>
    <dbReference type="NCBI Taxonomy" id="1439888"/>
    <lineage>
        <taxon>Bacteria</taxon>
        <taxon>Pseudomonadati</taxon>
        <taxon>Pseudomonadota</taxon>
        <taxon>Alphaproteobacteria</taxon>
        <taxon>Sphingomonadales</taxon>
        <taxon>Sphingosinicellaceae</taxon>
        <taxon>Sandarakinorhabdus</taxon>
    </lineage>
</organism>
<dbReference type="Pfam" id="PF26363">
    <property type="entry name" value="Phospholipase-like"/>
    <property type="match status" value="1"/>
</dbReference>
<gene>
    <name evidence="1" type="ORF">F3168_00675</name>
</gene>
<reference evidence="1 2" key="1">
    <citation type="submission" date="2019-09" db="EMBL/GenBank/DDBJ databases">
        <title>Polymorphobacter sp. isolated from a lake in China.</title>
        <authorList>
            <person name="Liu Z."/>
        </authorList>
    </citation>
    <scope>NUCLEOTIDE SEQUENCE [LARGE SCALE GENOMIC DNA]</scope>
    <source>
        <strain evidence="1 2">D40P</strain>
    </source>
</reference>